<protein>
    <submittedName>
        <fullName evidence="9">Sugar ABC transporter permease</fullName>
    </submittedName>
</protein>
<feature type="transmembrane region" description="Helical" evidence="7">
    <location>
        <begin position="281"/>
        <end position="300"/>
    </location>
</feature>
<evidence type="ECO:0000256" key="4">
    <source>
        <dbReference type="ARBA" id="ARBA00022692"/>
    </source>
</evidence>
<keyword evidence="6 7" id="KW-0472">Membrane</keyword>
<feature type="transmembrane region" description="Helical" evidence="7">
    <location>
        <begin position="26"/>
        <end position="56"/>
    </location>
</feature>
<keyword evidence="4 7" id="KW-0812">Transmembrane</keyword>
<comment type="subcellular location">
    <subcellularLocation>
        <location evidence="1 7">Cell membrane</location>
        <topology evidence="1 7">Multi-pass membrane protein</topology>
    </subcellularLocation>
</comment>
<evidence type="ECO:0000256" key="2">
    <source>
        <dbReference type="ARBA" id="ARBA00022448"/>
    </source>
</evidence>
<dbReference type="Proteomes" id="UP000483261">
    <property type="component" value="Unassembled WGS sequence"/>
</dbReference>
<dbReference type="RefSeq" id="WP_165109361.1">
    <property type="nucleotide sequence ID" value="NZ_JAALAA010000002.1"/>
</dbReference>
<feature type="transmembrane region" description="Helical" evidence="7">
    <location>
        <begin position="226"/>
        <end position="246"/>
    </location>
</feature>
<comment type="caution">
    <text evidence="9">The sequence shown here is derived from an EMBL/GenBank/DDBJ whole genome shotgun (WGS) entry which is preliminary data.</text>
</comment>
<comment type="similarity">
    <text evidence="7">Belongs to the binding-protein-dependent transport system permease family.</text>
</comment>
<dbReference type="InterPro" id="IPR035906">
    <property type="entry name" value="MetI-like_sf"/>
</dbReference>
<sequence>MVTTDLAAPKAAAPQTRRRTHRAERLLAVAFLAPTVIGMALFVLLPIVASLLLAFFRWDIITSPEFVGFDNFVDIGADPTVRVAFINTILFVVIAVTLQLAVALGLAVLLETKMPRLLASFFRSAFFFPLILSAASVSLVASYLFNQDFGLVNVILGWVGLPNVPWLTSSAGAVTVVIAVYVWQNFGFSFLLFVGGLANVPREVYEAASMDGASGWHRFTRVTLPMISPTILVASVMAIISALQIFDQPYVLTRGGPGDSTRTAVMVIFQSAFRELEFGKASAIGIVLTLIIIGATYAQFRLSRRFVFYQ</sequence>
<evidence type="ECO:0000313" key="9">
    <source>
        <dbReference type="EMBL" id="NGN91579.1"/>
    </source>
</evidence>
<dbReference type="Gene3D" id="1.10.3720.10">
    <property type="entry name" value="MetI-like"/>
    <property type="match status" value="1"/>
</dbReference>
<evidence type="ECO:0000259" key="8">
    <source>
        <dbReference type="PROSITE" id="PS50928"/>
    </source>
</evidence>
<feature type="transmembrane region" description="Helical" evidence="7">
    <location>
        <begin position="164"/>
        <end position="183"/>
    </location>
</feature>
<dbReference type="PANTHER" id="PTHR30193:SF37">
    <property type="entry name" value="INNER MEMBRANE ABC TRANSPORTER PERMEASE PROTEIN YCJO"/>
    <property type="match status" value="1"/>
</dbReference>
<evidence type="ECO:0000256" key="7">
    <source>
        <dbReference type="RuleBase" id="RU363032"/>
    </source>
</evidence>
<organism evidence="9 10">
    <name type="scientific">Nocardioides turkmenicus</name>
    <dbReference type="NCBI Taxonomy" id="2711220"/>
    <lineage>
        <taxon>Bacteria</taxon>
        <taxon>Bacillati</taxon>
        <taxon>Actinomycetota</taxon>
        <taxon>Actinomycetes</taxon>
        <taxon>Propionibacteriales</taxon>
        <taxon>Nocardioidaceae</taxon>
        <taxon>Nocardioides</taxon>
    </lineage>
</organism>
<evidence type="ECO:0000256" key="1">
    <source>
        <dbReference type="ARBA" id="ARBA00004651"/>
    </source>
</evidence>
<keyword evidence="10" id="KW-1185">Reference proteome</keyword>
<keyword evidence="2 7" id="KW-0813">Transport</keyword>
<dbReference type="AlphaFoldDB" id="A0A6M1R1B4"/>
<evidence type="ECO:0000313" key="10">
    <source>
        <dbReference type="Proteomes" id="UP000483261"/>
    </source>
</evidence>
<dbReference type="EMBL" id="JAALAA010000002">
    <property type="protein sequence ID" value="NGN91579.1"/>
    <property type="molecule type" value="Genomic_DNA"/>
</dbReference>
<name>A0A6M1R1B4_9ACTN</name>
<dbReference type="GO" id="GO:0055085">
    <property type="term" value="P:transmembrane transport"/>
    <property type="evidence" value="ECO:0007669"/>
    <property type="project" value="InterPro"/>
</dbReference>
<dbReference type="InterPro" id="IPR000515">
    <property type="entry name" value="MetI-like"/>
</dbReference>
<feature type="transmembrane region" description="Helical" evidence="7">
    <location>
        <begin position="84"/>
        <end position="109"/>
    </location>
</feature>
<evidence type="ECO:0000256" key="5">
    <source>
        <dbReference type="ARBA" id="ARBA00022989"/>
    </source>
</evidence>
<dbReference type="GO" id="GO:0005886">
    <property type="term" value="C:plasma membrane"/>
    <property type="evidence" value="ECO:0007669"/>
    <property type="project" value="UniProtKB-SubCell"/>
</dbReference>
<feature type="transmembrane region" description="Helical" evidence="7">
    <location>
        <begin position="121"/>
        <end position="144"/>
    </location>
</feature>
<dbReference type="CDD" id="cd06261">
    <property type="entry name" value="TM_PBP2"/>
    <property type="match status" value="1"/>
</dbReference>
<dbReference type="SUPFAM" id="SSF161098">
    <property type="entry name" value="MetI-like"/>
    <property type="match status" value="1"/>
</dbReference>
<dbReference type="PANTHER" id="PTHR30193">
    <property type="entry name" value="ABC TRANSPORTER PERMEASE PROTEIN"/>
    <property type="match status" value="1"/>
</dbReference>
<dbReference type="InterPro" id="IPR051393">
    <property type="entry name" value="ABC_transporter_permease"/>
</dbReference>
<feature type="domain" description="ABC transmembrane type-1" evidence="8">
    <location>
        <begin position="85"/>
        <end position="299"/>
    </location>
</feature>
<keyword evidence="3" id="KW-1003">Cell membrane</keyword>
<evidence type="ECO:0000256" key="3">
    <source>
        <dbReference type="ARBA" id="ARBA00022475"/>
    </source>
</evidence>
<accession>A0A6M1R1B4</accession>
<dbReference type="PROSITE" id="PS50928">
    <property type="entry name" value="ABC_TM1"/>
    <property type="match status" value="1"/>
</dbReference>
<keyword evidence="5 7" id="KW-1133">Transmembrane helix</keyword>
<proteinExistence type="inferred from homology"/>
<dbReference type="Pfam" id="PF00528">
    <property type="entry name" value="BPD_transp_1"/>
    <property type="match status" value="1"/>
</dbReference>
<evidence type="ECO:0000256" key="6">
    <source>
        <dbReference type="ARBA" id="ARBA00023136"/>
    </source>
</evidence>
<dbReference type="SUPFAM" id="SSF160964">
    <property type="entry name" value="MalF N-terminal region-like"/>
    <property type="match status" value="1"/>
</dbReference>
<gene>
    <name evidence="9" type="ORF">G5C66_02335</name>
</gene>
<reference evidence="9 10" key="1">
    <citation type="submission" date="2020-02" db="EMBL/GenBank/DDBJ databases">
        <title>Whole-genome analyses of novel actinobacteria.</title>
        <authorList>
            <person name="Sahin N."/>
        </authorList>
    </citation>
    <scope>NUCLEOTIDE SEQUENCE [LARGE SCALE GENOMIC DNA]</scope>
    <source>
        <strain evidence="9 10">KC13</strain>
    </source>
</reference>